<dbReference type="SUPFAM" id="SSF118116">
    <property type="entry name" value="DNA mismatch repair protein MutL"/>
    <property type="match status" value="1"/>
</dbReference>
<dbReference type="InterPro" id="IPR038973">
    <property type="entry name" value="MutL/Mlh/Pms-like"/>
</dbReference>
<dbReference type="GO" id="GO:0032300">
    <property type="term" value="C:mismatch repair complex"/>
    <property type="evidence" value="ECO:0007669"/>
    <property type="project" value="InterPro"/>
</dbReference>
<dbReference type="EMBL" id="HBGG01043425">
    <property type="protein sequence ID" value="CAD9229887.1"/>
    <property type="molecule type" value="Transcribed_RNA"/>
</dbReference>
<dbReference type="InterPro" id="IPR042121">
    <property type="entry name" value="MutL_C_regsub"/>
</dbReference>
<dbReference type="PANTHER" id="PTHR10073">
    <property type="entry name" value="DNA MISMATCH REPAIR PROTEIN MLH, PMS, MUTL"/>
    <property type="match status" value="1"/>
</dbReference>
<proteinExistence type="predicted"/>
<dbReference type="InterPro" id="IPR014790">
    <property type="entry name" value="MutL_C"/>
</dbReference>
<dbReference type="Gene3D" id="3.30.1540.20">
    <property type="entry name" value="MutL, C-terminal domain, dimerisation subdomain"/>
    <property type="match status" value="1"/>
</dbReference>
<dbReference type="AlphaFoldDB" id="A0A7S1XD18"/>
<protein>
    <recommendedName>
        <fullName evidence="1">MutL C-terminal dimerisation domain-containing protein</fullName>
    </recommendedName>
</protein>
<dbReference type="InterPro" id="IPR037198">
    <property type="entry name" value="MutL_C_sf"/>
</dbReference>
<reference evidence="2" key="1">
    <citation type="submission" date="2021-01" db="EMBL/GenBank/DDBJ databases">
        <authorList>
            <person name="Corre E."/>
            <person name="Pelletier E."/>
            <person name="Niang G."/>
            <person name="Scheremetjew M."/>
            <person name="Finn R."/>
            <person name="Kale V."/>
            <person name="Holt S."/>
            <person name="Cochrane G."/>
            <person name="Meng A."/>
            <person name="Brown T."/>
            <person name="Cohen L."/>
        </authorList>
    </citation>
    <scope>NUCLEOTIDE SEQUENCE</scope>
    <source>
        <strain evidence="2">PLY429</strain>
    </source>
</reference>
<dbReference type="GO" id="GO:0016887">
    <property type="term" value="F:ATP hydrolysis activity"/>
    <property type="evidence" value="ECO:0007669"/>
    <property type="project" value="InterPro"/>
</dbReference>
<name>A0A7S1XD18_9CHLO</name>
<dbReference type="GO" id="GO:0006298">
    <property type="term" value="P:mismatch repair"/>
    <property type="evidence" value="ECO:0007669"/>
    <property type="project" value="InterPro"/>
</dbReference>
<feature type="domain" description="MutL C-terminal dimerisation" evidence="1">
    <location>
        <begin position="34"/>
        <end position="194"/>
    </location>
</feature>
<dbReference type="GO" id="GO:0005524">
    <property type="term" value="F:ATP binding"/>
    <property type="evidence" value="ECO:0007669"/>
    <property type="project" value="InterPro"/>
</dbReference>
<gene>
    <name evidence="2" type="ORF">TCHU04912_LOCUS22451</name>
</gene>
<dbReference type="GO" id="GO:0140664">
    <property type="term" value="F:ATP-dependent DNA damage sensor activity"/>
    <property type="evidence" value="ECO:0007669"/>
    <property type="project" value="InterPro"/>
</dbReference>
<dbReference type="PANTHER" id="PTHR10073:SF47">
    <property type="entry name" value="DNA MISMATCH REPAIR PROTEIN MLH3"/>
    <property type="match status" value="1"/>
</dbReference>
<evidence type="ECO:0000259" key="1">
    <source>
        <dbReference type="SMART" id="SM00853"/>
    </source>
</evidence>
<dbReference type="Pfam" id="PF08676">
    <property type="entry name" value="MutL_C"/>
    <property type="match status" value="1"/>
</dbReference>
<dbReference type="Gene3D" id="3.30.1370.100">
    <property type="entry name" value="MutL, C-terminal domain, regulatory subdomain"/>
    <property type="match status" value="1"/>
</dbReference>
<dbReference type="InterPro" id="IPR042120">
    <property type="entry name" value="MutL_C_dimsub"/>
</dbReference>
<dbReference type="SMART" id="SM00853">
    <property type="entry name" value="MutL_C"/>
    <property type="match status" value="1"/>
</dbReference>
<accession>A0A7S1XD18</accession>
<organism evidence="2">
    <name type="scientific">Tetraselmis chuii</name>
    <dbReference type="NCBI Taxonomy" id="63592"/>
    <lineage>
        <taxon>Eukaryota</taxon>
        <taxon>Viridiplantae</taxon>
        <taxon>Chlorophyta</taxon>
        <taxon>core chlorophytes</taxon>
        <taxon>Chlorodendrophyceae</taxon>
        <taxon>Chlorodendrales</taxon>
        <taxon>Chlorodendraceae</taxon>
        <taxon>Tetraselmis</taxon>
    </lineage>
</organism>
<evidence type="ECO:0000313" key="2">
    <source>
        <dbReference type="EMBL" id="CAD9229887.1"/>
    </source>
</evidence>
<sequence length="288" mass="30150">MPPRQPQVLAAGEGRLVGTVPGAVTRRLLSRCTAIGQCDAQFIPAVCSNGDTKMLVIVDQHAADERVLLEELQAKLAVSDSDVLSSAEVHPPIRVSLGSTEAQALDMHASKAERWGWRFGEGRSGPSCGEGVVETEVLVTCVPCVMGVQLTATDLQLYLLALHETAGAAGAPAAVQRVLVSKACRGAIMFGDKLHQQECQQLLERLAETAMCFDCAHGRPTMAPLFDLRAMEAGACGAVSAESRAVSGGGSGDRAAKVTGERRLTLADLKQRLAAVRGANLLEPAGTG</sequence>